<gene>
    <name evidence="1" type="ORF">BCV72DRAFT_66600</name>
</gene>
<dbReference type="OrthoDB" id="1918at2759"/>
<accession>A0A1X0RB90</accession>
<evidence type="ECO:0000313" key="1">
    <source>
        <dbReference type="EMBL" id="ORE09309.1"/>
    </source>
</evidence>
<dbReference type="VEuPathDB" id="FungiDB:BCV72DRAFT_66600"/>
<sequence>MNPVIVVKDEAIVNEHQSKVKRSEEKSRIEERKEFIDYINELLDNRKSRHEITRRESEAYDEKNREIEEASMSRSCSQIVSRLTHGSRKAMYDICKNNQRVAKLHLIKTAHRLGEPIVGVLDFTGATLSTYKISIFLESCEVVEETIALRPQQQIARVSRKIHSDFYSFSLGNRRLSFSLPIPATCSPDFQTTGVSLKYYLKFEFITGSDAPFIPINVDERHRHYQCLQDVEVSTFDCQIPVIIYGSPGGQDRALFGRPHTFRVH</sequence>
<reference evidence="1" key="1">
    <citation type="journal article" date="2016" name="Proc. Natl. Acad. Sci. U.S.A.">
        <title>Lipid metabolic changes in an early divergent fungus govern the establishment of a mutualistic symbiosis with endobacteria.</title>
        <authorList>
            <person name="Lastovetsky O.A."/>
            <person name="Gaspar M.L."/>
            <person name="Mondo S.J."/>
            <person name="LaButti K.M."/>
            <person name="Sandor L."/>
            <person name="Grigoriev I.V."/>
            <person name="Henry S.A."/>
            <person name="Pawlowska T.E."/>
        </authorList>
    </citation>
    <scope>NUCLEOTIDE SEQUENCE [LARGE SCALE GENOMIC DNA]</scope>
    <source>
        <strain evidence="1">ATCC 52814</strain>
    </source>
</reference>
<protein>
    <recommendedName>
        <fullName evidence="2">Rgp1-domain-containing protein</fullName>
    </recommendedName>
</protein>
<dbReference type="Proteomes" id="UP000242414">
    <property type="component" value="Unassembled WGS sequence"/>
</dbReference>
<dbReference type="EMBL" id="KV921877">
    <property type="protein sequence ID" value="ORE09309.1"/>
    <property type="molecule type" value="Genomic_DNA"/>
</dbReference>
<dbReference type="Pfam" id="PF08737">
    <property type="entry name" value="Rgp1"/>
    <property type="match status" value="1"/>
</dbReference>
<dbReference type="AlphaFoldDB" id="A0A1X0RB90"/>
<organism evidence="1">
    <name type="scientific">Rhizopus microsporus var. microsporus</name>
    <dbReference type="NCBI Taxonomy" id="86635"/>
    <lineage>
        <taxon>Eukaryota</taxon>
        <taxon>Fungi</taxon>
        <taxon>Fungi incertae sedis</taxon>
        <taxon>Mucoromycota</taxon>
        <taxon>Mucoromycotina</taxon>
        <taxon>Mucoromycetes</taxon>
        <taxon>Mucorales</taxon>
        <taxon>Mucorineae</taxon>
        <taxon>Rhizopodaceae</taxon>
        <taxon>Rhizopus</taxon>
    </lineage>
</organism>
<dbReference type="InterPro" id="IPR014848">
    <property type="entry name" value="Rgp1"/>
</dbReference>
<dbReference type="PANTHER" id="PTHR12507">
    <property type="entry name" value="REDUCED GROWTH PHENOTYPE 1 RGP1, YEAST -RELATED"/>
    <property type="match status" value="1"/>
</dbReference>
<evidence type="ECO:0008006" key="2">
    <source>
        <dbReference type="Google" id="ProtNLM"/>
    </source>
</evidence>
<name>A0A1X0RB90_RHIZD</name>
<proteinExistence type="predicted"/>